<evidence type="ECO:0000256" key="2">
    <source>
        <dbReference type="SAM" id="Phobius"/>
    </source>
</evidence>
<evidence type="ECO:0000313" key="4">
    <source>
        <dbReference type="EMBL" id="EKX47222.1"/>
    </source>
</evidence>
<proteinExistence type="predicted"/>
<keyword evidence="2" id="KW-0812">Transmembrane</keyword>
<dbReference type="eggNOG" id="ENOG502SV5C">
    <property type="taxonomic scope" value="Eukaryota"/>
</dbReference>
<dbReference type="Gene3D" id="2.60.120.620">
    <property type="entry name" value="q2cbj1_9rhob like domain"/>
    <property type="match status" value="1"/>
</dbReference>
<reference evidence="4 6" key="1">
    <citation type="journal article" date="2012" name="Nature">
        <title>Algal genomes reveal evolutionary mosaicism and the fate of nucleomorphs.</title>
        <authorList>
            <consortium name="DOE Joint Genome Institute"/>
            <person name="Curtis B.A."/>
            <person name="Tanifuji G."/>
            <person name="Burki F."/>
            <person name="Gruber A."/>
            <person name="Irimia M."/>
            <person name="Maruyama S."/>
            <person name="Arias M.C."/>
            <person name="Ball S.G."/>
            <person name="Gile G.H."/>
            <person name="Hirakawa Y."/>
            <person name="Hopkins J.F."/>
            <person name="Kuo A."/>
            <person name="Rensing S.A."/>
            <person name="Schmutz J."/>
            <person name="Symeonidi A."/>
            <person name="Elias M."/>
            <person name="Eveleigh R.J."/>
            <person name="Herman E.K."/>
            <person name="Klute M.J."/>
            <person name="Nakayama T."/>
            <person name="Obornik M."/>
            <person name="Reyes-Prieto A."/>
            <person name="Armbrust E.V."/>
            <person name="Aves S.J."/>
            <person name="Beiko R.G."/>
            <person name="Coutinho P."/>
            <person name="Dacks J.B."/>
            <person name="Durnford D.G."/>
            <person name="Fast N.M."/>
            <person name="Green B.R."/>
            <person name="Grisdale C.J."/>
            <person name="Hempel F."/>
            <person name="Henrissat B."/>
            <person name="Hoppner M.P."/>
            <person name="Ishida K."/>
            <person name="Kim E."/>
            <person name="Koreny L."/>
            <person name="Kroth P.G."/>
            <person name="Liu Y."/>
            <person name="Malik S.B."/>
            <person name="Maier U.G."/>
            <person name="McRose D."/>
            <person name="Mock T."/>
            <person name="Neilson J.A."/>
            <person name="Onodera N.T."/>
            <person name="Poole A.M."/>
            <person name="Pritham E.J."/>
            <person name="Richards T.A."/>
            <person name="Rocap G."/>
            <person name="Roy S.W."/>
            <person name="Sarai C."/>
            <person name="Schaack S."/>
            <person name="Shirato S."/>
            <person name="Slamovits C.H."/>
            <person name="Spencer D.F."/>
            <person name="Suzuki S."/>
            <person name="Worden A.Z."/>
            <person name="Zauner S."/>
            <person name="Barry K."/>
            <person name="Bell C."/>
            <person name="Bharti A.K."/>
            <person name="Crow J.A."/>
            <person name="Grimwood J."/>
            <person name="Kramer R."/>
            <person name="Lindquist E."/>
            <person name="Lucas S."/>
            <person name="Salamov A."/>
            <person name="McFadden G.I."/>
            <person name="Lane C.E."/>
            <person name="Keeling P.J."/>
            <person name="Gray M.W."/>
            <person name="Grigoriev I.V."/>
            <person name="Archibald J.M."/>
        </authorList>
    </citation>
    <scope>NUCLEOTIDE SEQUENCE</scope>
    <source>
        <strain evidence="4 6">CCMP2712</strain>
    </source>
</reference>
<dbReference type="GeneID" id="17303896"/>
<keyword evidence="6" id="KW-1185">Reference proteome</keyword>
<keyword evidence="2" id="KW-1133">Transmembrane helix</keyword>
<dbReference type="HOGENOM" id="CLU_702936_0_0_1"/>
<dbReference type="AlphaFoldDB" id="L1JFX0"/>
<protein>
    <recommendedName>
        <fullName evidence="3">Prolyl 4-hydroxylase alpha subunit Fe(2+) 2OG dioxygenase domain-containing protein</fullName>
    </recommendedName>
</protein>
<dbReference type="InterPro" id="IPR044862">
    <property type="entry name" value="Pro_4_hyd_alph_FE2OG_OXY"/>
</dbReference>
<name>L1JFX0_GUITC</name>
<feature type="domain" description="Prolyl 4-hydroxylase alpha subunit Fe(2+) 2OG dioxygenase" evidence="3">
    <location>
        <begin position="195"/>
        <end position="269"/>
    </location>
</feature>
<dbReference type="EMBL" id="JH992991">
    <property type="protein sequence ID" value="EKX47222.1"/>
    <property type="molecule type" value="Genomic_DNA"/>
</dbReference>
<gene>
    <name evidence="4" type="ORF">GUITHDRAFT_107133</name>
</gene>
<feature type="transmembrane region" description="Helical" evidence="2">
    <location>
        <begin position="40"/>
        <end position="57"/>
    </location>
</feature>
<evidence type="ECO:0000313" key="6">
    <source>
        <dbReference type="Proteomes" id="UP000011087"/>
    </source>
</evidence>
<dbReference type="SUPFAM" id="SSF51197">
    <property type="entry name" value="Clavaminate synthase-like"/>
    <property type="match status" value="1"/>
</dbReference>
<sequence length="393" mass="45353">MVGRQRERARRRRTDANRTSTYYDSNQRKDAVTENRMRRVTRASLTCLGVLLMWFGGRVDGRLQLPEEADRGMQVMEYAKHGVAFFHKVFTPEECESIIELFKERCKVDEDHRNDKGVRRINRIDAENKLMKESKLDWIYERVINASKTSKLMLPWGFNVTETTSEQFRNHVHQPDILLLVRVDSDMQVEFNLLHEFKAGYFFDFHIDTKPNDGTSRTININIMLSARDKYKGGELQVGAINVVAEQGDMYFYPAAFPHKVHDITEGLRHTFIIASCATNDKSEAVRKSADYLNERVRYFQLAARNHAILDQYAESGVDRPEVNAKILWLHGEFLDASDYAEHFFAQGIAAIQAGQVETGKKTIEMALKVHPQHARARETLLVLESAMHGDRK</sequence>
<evidence type="ECO:0000256" key="1">
    <source>
        <dbReference type="SAM" id="MobiDB-lite"/>
    </source>
</evidence>
<dbReference type="RefSeq" id="XP_005834202.1">
    <property type="nucleotide sequence ID" value="XM_005834145.1"/>
</dbReference>
<dbReference type="PaxDb" id="55529-EKX47222"/>
<reference evidence="5" key="3">
    <citation type="submission" date="2016-03" db="UniProtKB">
        <authorList>
            <consortium name="EnsemblProtists"/>
        </authorList>
    </citation>
    <scope>IDENTIFICATION</scope>
</reference>
<dbReference type="KEGG" id="gtt:GUITHDRAFT_107133"/>
<feature type="region of interest" description="Disordered" evidence="1">
    <location>
        <begin position="1"/>
        <end position="27"/>
    </location>
</feature>
<evidence type="ECO:0000313" key="5">
    <source>
        <dbReference type="EnsemblProtists" id="EKX47222"/>
    </source>
</evidence>
<evidence type="ECO:0000259" key="3">
    <source>
        <dbReference type="Pfam" id="PF13640"/>
    </source>
</evidence>
<dbReference type="EnsemblProtists" id="EKX47222">
    <property type="protein sequence ID" value="EKX47222"/>
    <property type="gene ID" value="GUITHDRAFT_107133"/>
</dbReference>
<dbReference type="Pfam" id="PF13640">
    <property type="entry name" value="2OG-FeII_Oxy_3"/>
    <property type="match status" value="1"/>
</dbReference>
<keyword evidence="2" id="KW-0472">Membrane</keyword>
<reference evidence="6" key="2">
    <citation type="submission" date="2012-11" db="EMBL/GenBank/DDBJ databases">
        <authorList>
            <person name="Kuo A."/>
            <person name="Curtis B.A."/>
            <person name="Tanifuji G."/>
            <person name="Burki F."/>
            <person name="Gruber A."/>
            <person name="Irimia M."/>
            <person name="Maruyama S."/>
            <person name="Arias M.C."/>
            <person name="Ball S.G."/>
            <person name="Gile G.H."/>
            <person name="Hirakawa Y."/>
            <person name="Hopkins J.F."/>
            <person name="Rensing S.A."/>
            <person name="Schmutz J."/>
            <person name="Symeonidi A."/>
            <person name="Elias M."/>
            <person name="Eveleigh R.J."/>
            <person name="Herman E.K."/>
            <person name="Klute M.J."/>
            <person name="Nakayama T."/>
            <person name="Obornik M."/>
            <person name="Reyes-Prieto A."/>
            <person name="Armbrust E.V."/>
            <person name="Aves S.J."/>
            <person name="Beiko R.G."/>
            <person name="Coutinho P."/>
            <person name="Dacks J.B."/>
            <person name="Durnford D.G."/>
            <person name="Fast N.M."/>
            <person name="Green B.R."/>
            <person name="Grisdale C."/>
            <person name="Hempe F."/>
            <person name="Henrissat B."/>
            <person name="Hoppner M.P."/>
            <person name="Ishida K.-I."/>
            <person name="Kim E."/>
            <person name="Koreny L."/>
            <person name="Kroth P.G."/>
            <person name="Liu Y."/>
            <person name="Malik S.-B."/>
            <person name="Maier U.G."/>
            <person name="McRose D."/>
            <person name="Mock T."/>
            <person name="Neilson J.A."/>
            <person name="Onodera N.T."/>
            <person name="Poole A.M."/>
            <person name="Pritham E.J."/>
            <person name="Richards T.A."/>
            <person name="Rocap G."/>
            <person name="Roy S.W."/>
            <person name="Sarai C."/>
            <person name="Schaack S."/>
            <person name="Shirato S."/>
            <person name="Slamovits C.H."/>
            <person name="Spencer D.F."/>
            <person name="Suzuki S."/>
            <person name="Worden A.Z."/>
            <person name="Zauner S."/>
            <person name="Barry K."/>
            <person name="Bell C."/>
            <person name="Bharti A.K."/>
            <person name="Crow J.A."/>
            <person name="Grimwood J."/>
            <person name="Kramer R."/>
            <person name="Lindquist E."/>
            <person name="Lucas S."/>
            <person name="Salamov A."/>
            <person name="McFadden G.I."/>
            <person name="Lane C.E."/>
            <person name="Keeling P.J."/>
            <person name="Gray M.W."/>
            <person name="Grigoriev I.V."/>
            <person name="Archibald J.M."/>
        </authorList>
    </citation>
    <scope>NUCLEOTIDE SEQUENCE</scope>
    <source>
        <strain evidence="6">CCMP2712</strain>
    </source>
</reference>
<dbReference type="OrthoDB" id="204524at2759"/>
<accession>L1JFX0</accession>
<dbReference type="OMA" id="DWHVDTK"/>
<dbReference type="Proteomes" id="UP000011087">
    <property type="component" value="Unassembled WGS sequence"/>
</dbReference>
<organism evidence="4">
    <name type="scientific">Guillardia theta (strain CCMP2712)</name>
    <name type="common">Cryptophyte</name>
    <dbReference type="NCBI Taxonomy" id="905079"/>
    <lineage>
        <taxon>Eukaryota</taxon>
        <taxon>Cryptophyceae</taxon>
        <taxon>Pyrenomonadales</taxon>
        <taxon>Geminigeraceae</taxon>
        <taxon>Guillardia</taxon>
    </lineage>
</organism>